<dbReference type="EMBL" id="CM009757">
    <property type="protein sequence ID" value="PUZ40603.1"/>
    <property type="molecule type" value="Genomic_DNA"/>
</dbReference>
<gene>
    <name evidence="2" type="ORF">GQ55_9G438100</name>
</gene>
<protein>
    <submittedName>
        <fullName evidence="2">Uncharacterized protein</fullName>
    </submittedName>
</protein>
<dbReference type="Proteomes" id="UP000244336">
    <property type="component" value="Chromosome 9"/>
</dbReference>
<evidence type="ECO:0000256" key="1">
    <source>
        <dbReference type="SAM" id="MobiDB-lite"/>
    </source>
</evidence>
<feature type="region of interest" description="Disordered" evidence="1">
    <location>
        <begin position="1"/>
        <end position="31"/>
    </location>
</feature>
<name>A0A2T7CBI5_9POAL</name>
<organism evidence="2 3">
    <name type="scientific">Panicum hallii var. hallii</name>
    <dbReference type="NCBI Taxonomy" id="1504633"/>
    <lineage>
        <taxon>Eukaryota</taxon>
        <taxon>Viridiplantae</taxon>
        <taxon>Streptophyta</taxon>
        <taxon>Embryophyta</taxon>
        <taxon>Tracheophyta</taxon>
        <taxon>Spermatophyta</taxon>
        <taxon>Magnoliopsida</taxon>
        <taxon>Liliopsida</taxon>
        <taxon>Poales</taxon>
        <taxon>Poaceae</taxon>
        <taxon>PACMAD clade</taxon>
        <taxon>Panicoideae</taxon>
        <taxon>Panicodae</taxon>
        <taxon>Paniceae</taxon>
        <taxon>Panicinae</taxon>
        <taxon>Panicum</taxon>
        <taxon>Panicum sect. Panicum</taxon>
    </lineage>
</organism>
<evidence type="ECO:0000313" key="3">
    <source>
        <dbReference type="Proteomes" id="UP000244336"/>
    </source>
</evidence>
<dbReference type="AlphaFoldDB" id="A0A2T7CBI5"/>
<proteinExistence type="predicted"/>
<accession>A0A2T7CBI5</accession>
<dbReference type="Gramene" id="PUZ40603">
    <property type="protein sequence ID" value="PUZ40603"/>
    <property type="gene ID" value="GQ55_9G438100"/>
</dbReference>
<sequence length="75" mass="8525">MHRRHPELPFETRPGHMTIHTDMRTGSKGGGWMTRTFPSSHAIHQAVRGIQEGLPQKKNEFIKKGVPIHSSNRSD</sequence>
<feature type="compositionally biased region" description="Basic and acidic residues" evidence="1">
    <location>
        <begin position="1"/>
        <end position="25"/>
    </location>
</feature>
<reference evidence="2 3" key="1">
    <citation type="submission" date="2018-04" db="EMBL/GenBank/DDBJ databases">
        <title>WGS assembly of Panicum hallii var. hallii HAL2.</title>
        <authorList>
            <person name="Lovell J."/>
            <person name="Jenkins J."/>
            <person name="Lowry D."/>
            <person name="Mamidi S."/>
            <person name="Sreedasyam A."/>
            <person name="Weng X."/>
            <person name="Barry K."/>
            <person name="Bonette J."/>
            <person name="Campitelli B."/>
            <person name="Daum C."/>
            <person name="Gordon S."/>
            <person name="Gould B."/>
            <person name="Lipzen A."/>
            <person name="MacQueen A."/>
            <person name="Palacio-Mejia J."/>
            <person name="Plott C."/>
            <person name="Shakirov E."/>
            <person name="Shu S."/>
            <person name="Yoshinaga Y."/>
            <person name="Zane M."/>
            <person name="Rokhsar D."/>
            <person name="Grimwood J."/>
            <person name="Schmutz J."/>
            <person name="Juenger T."/>
        </authorList>
    </citation>
    <scope>NUCLEOTIDE SEQUENCE [LARGE SCALE GENOMIC DNA]</scope>
    <source>
        <strain evidence="3">cv. HAL2</strain>
    </source>
</reference>
<keyword evidence="3" id="KW-1185">Reference proteome</keyword>
<evidence type="ECO:0000313" key="2">
    <source>
        <dbReference type="EMBL" id="PUZ40603.1"/>
    </source>
</evidence>